<evidence type="ECO:0000313" key="2">
    <source>
        <dbReference type="EMBL" id="MCH5600236.1"/>
    </source>
</evidence>
<keyword evidence="1" id="KW-0472">Membrane</keyword>
<keyword evidence="3" id="KW-1185">Reference proteome</keyword>
<name>A0ABS9SPP4_9BACT</name>
<organism evidence="2 3">
    <name type="scientific">Niabella ginsengisoli</name>
    <dbReference type="NCBI Taxonomy" id="522298"/>
    <lineage>
        <taxon>Bacteria</taxon>
        <taxon>Pseudomonadati</taxon>
        <taxon>Bacteroidota</taxon>
        <taxon>Chitinophagia</taxon>
        <taxon>Chitinophagales</taxon>
        <taxon>Chitinophagaceae</taxon>
        <taxon>Niabella</taxon>
    </lineage>
</organism>
<protein>
    <submittedName>
        <fullName evidence="2">Uncharacterized protein</fullName>
    </submittedName>
</protein>
<comment type="caution">
    <text evidence="2">The sequence shown here is derived from an EMBL/GenBank/DDBJ whole genome shotgun (WGS) entry which is preliminary data.</text>
</comment>
<keyword evidence="1" id="KW-0812">Transmembrane</keyword>
<sequence>MALGNNGYLYYLIEVPDNGGLFSISSIEAYETPASGPTPPTTTNAVITNADINGTNNDNVFFRRMAAAPDGYIYLAATEETTGIVYLGRFLPGPNGGITGAFQSLGTVTLNGVSTLGNFNNGDIAFDGEGNLYALVNQDQVNGQAVICYAAAASISTTETGNTEMDEVFSVVNEVGDPFTGLVVGFSMASNGNFYIAVQGADGGVYLTHRDGANAIITELISNTDAANIADLATSYFPLQTVLPVTYGDIKAKIQGGSLVINWSTLTETNNTAFDIEASVNGKDFVKIGTVDTKASNGNSDKPLYYSFTKSVDSKMAIMGISILSLAFVLLLTRKNSSLLSFMLVIGLGVTAASCSKNDNQVDVGGEGKIFVRIVQIDKDGERSTSEVITAYKAD</sequence>
<dbReference type="Proteomes" id="UP001202248">
    <property type="component" value="Unassembled WGS sequence"/>
</dbReference>
<feature type="transmembrane region" description="Helical" evidence="1">
    <location>
        <begin position="316"/>
        <end position="333"/>
    </location>
</feature>
<dbReference type="EMBL" id="JAKWBL010000004">
    <property type="protein sequence ID" value="MCH5600236.1"/>
    <property type="molecule type" value="Genomic_DNA"/>
</dbReference>
<dbReference type="SUPFAM" id="SSF89372">
    <property type="entry name" value="Fucose-specific lectin"/>
    <property type="match status" value="1"/>
</dbReference>
<dbReference type="RefSeq" id="WP_240832243.1">
    <property type="nucleotide sequence ID" value="NZ_JAKWBL010000004.1"/>
</dbReference>
<proteinExistence type="predicted"/>
<evidence type="ECO:0000313" key="3">
    <source>
        <dbReference type="Proteomes" id="UP001202248"/>
    </source>
</evidence>
<reference evidence="2 3" key="1">
    <citation type="submission" date="2022-02" db="EMBL/GenBank/DDBJ databases">
        <authorList>
            <person name="Min J."/>
        </authorList>
    </citation>
    <scope>NUCLEOTIDE SEQUENCE [LARGE SCALE GENOMIC DNA]</scope>
    <source>
        <strain evidence="2 3">GR10-1</strain>
    </source>
</reference>
<gene>
    <name evidence="2" type="ORF">MKP09_21085</name>
</gene>
<evidence type="ECO:0000256" key="1">
    <source>
        <dbReference type="SAM" id="Phobius"/>
    </source>
</evidence>
<accession>A0ABS9SPP4</accession>
<keyword evidence="1" id="KW-1133">Transmembrane helix</keyword>